<dbReference type="PANTHER" id="PTHR24305:SF160">
    <property type="entry name" value="P450, PUTATIVE (EUROFUNG)-RELATED"/>
    <property type="match status" value="1"/>
</dbReference>
<keyword evidence="5" id="KW-0560">Oxidoreductase</keyword>
<dbReference type="InterPro" id="IPR036396">
    <property type="entry name" value="Cyt_P450_sf"/>
</dbReference>
<dbReference type="GO" id="GO:0016705">
    <property type="term" value="F:oxidoreductase activity, acting on paired donors, with incorporation or reduction of molecular oxygen"/>
    <property type="evidence" value="ECO:0007669"/>
    <property type="project" value="InterPro"/>
</dbReference>
<dbReference type="InParanoid" id="A0A4S2MIF3"/>
<dbReference type="InterPro" id="IPR050121">
    <property type="entry name" value="Cytochrome_P450_monoxygenase"/>
</dbReference>
<feature type="transmembrane region" description="Helical" evidence="6">
    <location>
        <begin position="12"/>
        <end position="30"/>
    </location>
</feature>
<dbReference type="Pfam" id="PF00067">
    <property type="entry name" value="p450"/>
    <property type="match status" value="1"/>
</dbReference>
<keyword evidence="5" id="KW-0503">Monooxygenase</keyword>
<dbReference type="Gene3D" id="1.10.630.10">
    <property type="entry name" value="Cytochrome P450"/>
    <property type="match status" value="1"/>
</dbReference>
<dbReference type="PRINTS" id="PR00463">
    <property type="entry name" value="EP450I"/>
</dbReference>
<name>A0A4S2MIF3_9PEZI</name>
<sequence length="503" mass="57062">MLELQALLEHIGVLPLVLLILTVSALIYALRQLVFHPLADYPGPKLAALSPLPFVFSNIRGHSHDDLLNLHRKYGTHVRIGPSIVSIATYKAQERVHGGNPHFPKGQHYKNWQLGVAKPGLTPATDVHDHAVQRAALNPMFFPQNLKKQERHIQEGLDLLMEKLYQHKNDPDGVDINFWALAFSSDVITDLAFGETFGSLKAEKLHWVVEQMNKFFSMILVLDSFYRILPSWLWSYRESLVPKKVTAQRQRLAEFAQTRLVERMNNTALREDFITALRDVPEEKRLNDAQLRMNCIGFIIAGGETTSTALTAAFYFLVTIPRAYTALTTELRSAFTSPHEITATNVSALPYLQHCINETLRLFPPLATLGIRESPGADVDGVWVPHGVEVVTPQWVINRDEGNFRRAEEFWPERWGNLKEGDGAHGGEDRKRACQPFGMGQRMCIGKALAMMEMRLVIARTLFEFDIELARKVDLVRESRVLMVWNKAPVYLKLTPRYTGPQA</sequence>
<evidence type="ECO:0000256" key="2">
    <source>
        <dbReference type="ARBA" id="ARBA00022723"/>
    </source>
</evidence>
<dbReference type="PANTHER" id="PTHR24305">
    <property type="entry name" value="CYTOCHROME P450"/>
    <property type="match status" value="1"/>
</dbReference>
<accession>A0A4S2MIF3</accession>
<evidence type="ECO:0000256" key="6">
    <source>
        <dbReference type="SAM" id="Phobius"/>
    </source>
</evidence>
<dbReference type="InterPro" id="IPR017972">
    <property type="entry name" value="Cyt_P450_CS"/>
</dbReference>
<dbReference type="OrthoDB" id="1470350at2759"/>
<comment type="cofactor">
    <cofactor evidence="1 4">
        <name>heme</name>
        <dbReference type="ChEBI" id="CHEBI:30413"/>
    </cofactor>
</comment>
<proteinExistence type="inferred from homology"/>
<reference evidence="7 8" key="1">
    <citation type="submission" date="2019-04" db="EMBL/GenBank/DDBJ databases">
        <title>Comparative genomics and transcriptomics to analyze fruiting body development in filamentous ascomycetes.</title>
        <authorList>
            <consortium name="DOE Joint Genome Institute"/>
            <person name="Lutkenhaus R."/>
            <person name="Traeger S."/>
            <person name="Breuer J."/>
            <person name="Kuo A."/>
            <person name="Lipzen A."/>
            <person name="Pangilinan J."/>
            <person name="Dilworth D."/>
            <person name="Sandor L."/>
            <person name="Poggeler S."/>
            <person name="Barry K."/>
            <person name="Grigoriev I.V."/>
            <person name="Nowrousian M."/>
        </authorList>
    </citation>
    <scope>NUCLEOTIDE SEQUENCE [LARGE SCALE GENOMIC DNA]</scope>
    <source>
        <strain evidence="7 8">CBS 389.68</strain>
    </source>
</reference>
<keyword evidence="4 5" id="KW-0349">Heme</keyword>
<keyword evidence="2 4" id="KW-0479">Metal-binding</keyword>
<dbReference type="GO" id="GO:0005506">
    <property type="term" value="F:iron ion binding"/>
    <property type="evidence" value="ECO:0007669"/>
    <property type="project" value="InterPro"/>
</dbReference>
<dbReference type="GO" id="GO:0020037">
    <property type="term" value="F:heme binding"/>
    <property type="evidence" value="ECO:0007669"/>
    <property type="project" value="InterPro"/>
</dbReference>
<organism evidence="7 8">
    <name type="scientific">Ascodesmis nigricans</name>
    <dbReference type="NCBI Taxonomy" id="341454"/>
    <lineage>
        <taxon>Eukaryota</taxon>
        <taxon>Fungi</taxon>
        <taxon>Dikarya</taxon>
        <taxon>Ascomycota</taxon>
        <taxon>Pezizomycotina</taxon>
        <taxon>Pezizomycetes</taxon>
        <taxon>Pezizales</taxon>
        <taxon>Ascodesmidaceae</taxon>
        <taxon>Ascodesmis</taxon>
    </lineage>
</organism>
<evidence type="ECO:0000313" key="8">
    <source>
        <dbReference type="Proteomes" id="UP000298138"/>
    </source>
</evidence>
<dbReference type="STRING" id="341454.A0A4S2MIF3"/>
<dbReference type="EMBL" id="ML220169">
    <property type="protein sequence ID" value="TGZ76676.1"/>
    <property type="molecule type" value="Genomic_DNA"/>
</dbReference>
<dbReference type="InterPro" id="IPR002401">
    <property type="entry name" value="Cyt_P450_E_grp-I"/>
</dbReference>
<feature type="binding site" description="axial binding residue" evidence="4">
    <location>
        <position position="444"/>
    </location>
    <ligand>
        <name>heme</name>
        <dbReference type="ChEBI" id="CHEBI:30413"/>
    </ligand>
    <ligandPart>
        <name>Fe</name>
        <dbReference type="ChEBI" id="CHEBI:18248"/>
    </ligandPart>
</feature>
<dbReference type="Proteomes" id="UP000298138">
    <property type="component" value="Unassembled WGS sequence"/>
</dbReference>
<evidence type="ECO:0000256" key="4">
    <source>
        <dbReference type="PIRSR" id="PIRSR602401-1"/>
    </source>
</evidence>
<keyword evidence="6" id="KW-0812">Transmembrane</keyword>
<dbReference type="AlphaFoldDB" id="A0A4S2MIF3"/>
<dbReference type="InterPro" id="IPR001128">
    <property type="entry name" value="Cyt_P450"/>
</dbReference>
<evidence type="ECO:0000256" key="3">
    <source>
        <dbReference type="ARBA" id="ARBA00023004"/>
    </source>
</evidence>
<dbReference type="PRINTS" id="PR00385">
    <property type="entry name" value="P450"/>
</dbReference>
<comment type="similarity">
    <text evidence="5">Belongs to the cytochrome P450 family.</text>
</comment>
<dbReference type="PROSITE" id="PS00086">
    <property type="entry name" value="CYTOCHROME_P450"/>
    <property type="match status" value="1"/>
</dbReference>
<dbReference type="FunCoup" id="A0A4S2MIF3">
    <property type="interactions" value="1452"/>
</dbReference>
<evidence type="ECO:0000313" key="7">
    <source>
        <dbReference type="EMBL" id="TGZ76676.1"/>
    </source>
</evidence>
<dbReference type="SUPFAM" id="SSF48264">
    <property type="entry name" value="Cytochrome P450"/>
    <property type="match status" value="1"/>
</dbReference>
<gene>
    <name evidence="7" type="ORF">EX30DRAFT_344694</name>
</gene>
<evidence type="ECO:0000256" key="5">
    <source>
        <dbReference type="RuleBase" id="RU000461"/>
    </source>
</evidence>
<keyword evidence="6" id="KW-1133">Transmembrane helix</keyword>
<evidence type="ECO:0000256" key="1">
    <source>
        <dbReference type="ARBA" id="ARBA00001971"/>
    </source>
</evidence>
<keyword evidence="8" id="KW-1185">Reference proteome</keyword>
<keyword evidence="6" id="KW-0472">Membrane</keyword>
<dbReference type="GO" id="GO:0004497">
    <property type="term" value="F:monooxygenase activity"/>
    <property type="evidence" value="ECO:0007669"/>
    <property type="project" value="UniProtKB-KW"/>
</dbReference>
<protein>
    <submittedName>
        <fullName evidence="7">Cytochrome P450</fullName>
    </submittedName>
</protein>
<keyword evidence="3 4" id="KW-0408">Iron</keyword>